<proteinExistence type="inferred from homology"/>
<dbReference type="PROSITE" id="PS00953">
    <property type="entry name" value="GLYCOSYL_HYDROL_F25_1"/>
    <property type="match status" value="1"/>
</dbReference>
<evidence type="ECO:0000313" key="15">
    <source>
        <dbReference type="Proteomes" id="UP000236754"/>
    </source>
</evidence>
<dbReference type="InterPro" id="IPR018077">
    <property type="entry name" value="Glyco_hydro_fam25_subgr"/>
</dbReference>
<sequence>MFSRYPTTKAVKRSLMAVGVLGASVALTATMTAGTATASTLSAQKLPKGSTIPLGDGYMGVGYVQDSKNFTADSRKLMLDAAGLVSPNFASNPPPGIDVSHYQGTINWSSVKSAGIQFAYIKATEGTTYKDPTFNANYLNAYNAGVIRGAYHFAQPGSSSGASQANYFASNGGAWSADNLTLPGMLDLEGGCYGLSAASMQSWILDFYNTYKSRTGRDVLIYTSASWWSSCTGSWSGMSARSPLVAASWTSAADPTIPSGFPYATIWQYTDAGSVSGISGAVDRDRFNGDHSRILALANNTA</sequence>
<keyword evidence="8 12" id="KW-0378">Hydrolase</keyword>
<evidence type="ECO:0000256" key="9">
    <source>
        <dbReference type="ARBA" id="ARBA00023157"/>
    </source>
</evidence>
<dbReference type="GO" id="GO:0016998">
    <property type="term" value="P:cell wall macromolecule catabolic process"/>
    <property type="evidence" value="ECO:0007669"/>
    <property type="project" value="InterPro"/>
</dbReference>
<protein>
    <recommendedName>
        <fullName evidence="4 12">Lysozyme</fullName>
        <ecNumber evidence="4 12">3.2.1.17</ecNumber>
    </recommendedName>
</protein>
<dbReference type="AlphaFoldDB" id="A0A1H6DB03"/>
<dbReference type="PANTHER" id="PTHR34135">
    <property type="entry name" value="LYSOZYME"/>
    <property type="match status" value="1"/>
</dbReference>
<dbReference type="GO" id="GO:0031640">
    <property type="term" value="P:killing of cells of another organism"/>
    <property type="evidence" value="ECO:0007669"/>
    <property type="project" value="UniProtKB-KW"/>
</dbReference>
<dbReference type="GO" id="GO:0003796">
    <property type="term" value="F:lysozyme activity"/>
    <property type="evidence" value="ECO:0007669"/>
    <property type="project" value="UniProtKB-EC"/>
</dbReference>
<dbReference type="PANTHER" id="PTHR34135:SF2">
    <property type="entry name" value="LYSOZYME"/>
    <property type="match status" value="1"/>
</dbReference>
<evidence type="ECO:0000256" key="11">
    <source>
        <dbReference type="ARBA" id="ARBA00055588"/>
    </source>
</evidence>
<dbReference type="PROSITE" id="PS51904">
    <property type="entry name" value="GLYCOSYL_HYDROL_F25_2"/>
    <property type="match status" value="1"/>
</dbReference>
<keyword evidence="10 12" id="KW-0326">Glycosidase</keyword>
<dbReference type="EC" id="3.2.1.17" evidence="4 12"/>
<gene>
    <name evidence="14" type="ORF">SAMN05216223_113138</name>
</gene>
<comment type="catalytic activity">
    <reaction evidence="1 12">
        <text>Hydrolysis of (1-&gt;4)-beta-linkages between N-acetylmuramic acid and N-acetyl-D-glucosamine residues in a peptidoglycan and between N-acetyl-D-glucosamine residues in chitodextrins.</text>
        <dbReference type="EC" id="3.2.1.17"/>
    </reaction>
</comment>
<dbReference type="GO" id="GO:0005576">
    <property type="term" value="C:extracellular region"/>
    <property type="evidence" value="ECO:0007669"/>
    <property type="project" value="UniProtKB-SubCell"/>
</dbReference>
<dbReference type="InterPro" id="IPR002053">
    <property type="entry name" value="Glyco_hydro_25"/>
</dbReference>
<evidence type="ECO:0000256" key="10">
    <source>
        <dbReference type="ARBA" id="ARBA00023295"/>
    </source>
</evidence>
<dbReference type="InterPro" id="IPR008270">
    <property type="entry name" value="Glyco_hydro_25_AS"/>
</dbReference>
<dbReference type="InterPro" id="IPR017853">
    <property type="entry name" value="GH"/>
</dbReference>
<evidence type="ECO:0000256" key="12">
    <source>
        <dbReference type="RuleBase" id="RU361176"/>
    </source>
</evidence>
<accession>A0A1H6DB03</accession>
<dbReference type="GO" id="GO:0009253">
    <property type="term" value="P:peptidoglycan catabolic process"/>
    <property type="evidence" value="ECO:0007669"/>
    <property type="project" value="InterPro"/>
</dbReference>
<dbReference type="Proteomes" id="UP000236754">
    <property type="component" value="Unassembled WGS sequence"/>
</dbReference>
<evidence type="ECO:0000256" key="1">
    <source>
        <dbReference type="ARBA" id="ARBA00000632"/>
    </source>
</evidence>
<keyword evidence="6" id="KW-0929">Antimicrobial</keyword>
<dbReference type="FunFam" id="3.20.20.80:FF:000060">
    <property type="entry name" value="Lysozyme M1"/>
    <property type="match status" value="1"/>
</dbReference>
<evidence type="ECO:0000256" key="2">
    <source>
        <dbReference type="ARBA" id="ARBA00004613"/>
    </source>
</evidence>
<evidence type="ECO:0000256" key="8">
    <source>
        <dbReference type="ARBA" id="ARBA00022801"/>
    </source>
</evidence>
<evidence type="ECO:0000256" key="6">
    <source>
        <dbReference type="ARBA" id="ARBA00022529"/>
    </source>
</evidence>
<feature type="signal peptide" evidence="13">
    <location>
        <begin position="1"/>
        <end position="38"/>
    </location>
</feature>
<comment type="function">
    <text evidence="11">This enzyme has both lysozyme (acetylmuramidase) and diacetylmuramidase activities.</text>
</comment>
<evidence type="ECO:0000313" key="14">
    <source>
        <dbReference type="EMBL" id="SEG82372.1"/>
    </source>
</evidence>
<evidence type="ECO:0000256" key="3">
    <source>
        <dbReference type="ARBA" id="ARBA00010646"/>
    </source>
</evidence>
<keyword evidence="5" id="KW-0964">Secreted</keyword>
<dbReference type="Pfam" id="PF01183">
    <property type="entry name" value="Glyco_hydro_25"/>
    <property type="match status" value="1"/>
</dbReference>
<evidence type="ECO:0000256" key="7">
    <source>
        <dbReference type="ARBA" id="ARBA00022638"/>
    </source>
</evidence>
<keyword evidence="9" id="KW-1015">Disulfide bond</keyword>
<evidence type="ECO:0000256" key="5">
    <source>
        <dbReference type="ARBA" id="ARBA00022525"/>
    </source>
</evidence>
<reference evidence="14 15" key="1">
    <citation type="submission" date="2016-10" db="EMBL/GenBank/DDBJ databases">
        <authorList>
            <person name="de Groot N.N."/>
        </authorList>
    </citation>
    <scope>NUCLEOTIDE SEQUENCE [LARGE SCALE GENOMIC DNA]</scope>
    <source>
        <strain evidence="14 15">CGMCC 4.2023</strain>
    </source>
</reference>
<feature type="chain" id="PRO_5009295695" description="Lysozyme" evidence="13">
    <location>
        <begin position="39"/>
        <end position="302"/>
    </location>
</feature>
<keyword evidence="7" id="KW-0081">Bacteriolytic enzyme</keyword>
<dbReference type="GO" id="GO:0042742">
    <property type="term" value="P:defense response to bacterium"/>
    <property type="evidence" value="ECO:0007669"/>
    <property type="project" value="UniProtKB-KW"/>
</dbReference>
<keyword evidence="15" id="KW-1185">Reference proteome</keyword>
<comment type="similarity">
    <text evidence="3 12">Belongs to the glycosyl hydrolase 25 family.</text>
</comment>
<evidence type="ECO:0000256" key="4">
    <source>
        <dbReference type="ARBA" id="ARBA00012732"/>
    </source>
</evidence>
<dbReference type="SUPFAM" id="SSF51445">
    <property type="entry name" value="(Trans)glycosidases"/>
    <property type="match status" value="1"/>
</dbReference>
<organism evidence="14 15">
    <name type="scientific">Actinacidiphila yanglinensis</name>
    <dbReference type="NCBI Taxonomy" id="310779"/>
    <lineage>
        <taxon>Bacteria</taxon>
        <taxon>Bacillati</taxon>
        <taxon>Actinomycetota</taxon>
        <taxon>Actinomycetes</taxon>
        <taxon>Kitasatosporales</taxon>
        <taxon>Streptomycetaceae</taxon>
        <taxon>Actinacidiphila</taxon>
    </lineage>
</organism>
<dbReference type="EMBL" id="FNVU01000013">
    <property type="protein sequence ID" value="SEG82372.1"/>
    <property type="molecule type" value="Genomic_DNA"/>
</dbReference>
<dbReference type="Gene3D" id="3.20.20.80">
    <property type="entry name" value="Glycosidases"/>
    <property type="match status" value="1"/>
</dbReference>
<evidence type="ECO:0000256" key="13">
    <source>
        <dbReference type="SAM" id="SignalP"/>
    </source>
</evidence>
<comment type="subcellular location">
    <subcellularLocation>
        <location evidence="2">Secreted</location>
    </subcellularLocation>
</comment>
<name>A0A1H6DB03_9ACTN</name>
<dbReference type="GO" id="GO:0016052">
    <property type="term" value="P:carbohydrate catabolic process"/>
    <property type="evidence" value="ECO:0007669"/>
    <property type="project" value="TreeGrafter"/>
</dbReference>
<keyword evidence="13" id="KW-0732">Signal</keyword>
<dbReference type="SMART" id="SM00641">
    <property type="entry name" value="Glyco_25"/>
    <property type="match status" value="1"/>
</dbReference>